<accession>A0A6L2PVP1</accession>
<dbReference type="Gene3D" id="2.40.128.20">
    <property type="match status" value="1"/>
</dbReference>
<keyword evidence="2" id="KW-0732">Signal</keyword>
<gene>
    <name evidence="4" type="ORF">Cfor_03105</name>
</gene>
<dbReference type="PROSITE" id="PS00213">
    <property type="entry name" value="LIPOCALIN"/>
    <property type="match status" value="1"/>
</dbReference>
<feature type="signal peptide" evidence="2">
    <location>
        <begin position="1"/>
        <end position="19"/>
    </location>
</feature>
<feature type="chain" id="PRO_5026951089" description="Lipocalin/cytosolic fatty-acid binding domain-containing protein" evidence="2">
    <location>
        <begin position="20"/>
        <end position="200"/>
    </location>
</feature>
<evidence type="ECO:0000256" key="1">
    <source>
        <dbReference type="RuleBase" id="RU003695"/>
    </source>
</evidence>
<dbReference type="InParanoid" id="A0A6L2PVP1"/>
<dbReference type="InterPro" id="IPR022272">
    <property type="entry name" value="Lipocalin_CS"/>
</dbReference>
<dbReference type="EMBL" id="BLKM01000501">
    <property type="protein sequence ID" value="GFG34708.1"/>
    <property type="molecule type" value="Genomic_DNA"/>
</dbReference>
<dbReference type="InterPro" id="IPR012674">
    <property type="entry name" value="Calycin"/>
</dbReference>
<dbReference type="SUPFAM" id="SSF50814">
    <property type="entry name" value="Lipocalins"/>
    <property type="match status" value="1"/>
</dbReference>
<proteinExistence type="inferred from homology"/>
<keyword evidence="5" id="KW-1185">Reference proteome</keyword>
<dbReference type="Proteomes" id="UP000502823">
    <property type="component" value="Unassembled WGS sequence"/>
</dbReference>
<dbReference type="AlphaFoldDB" id="A0A6L2PVP1"/>
<sequence length="200" mass="22882">MFKPLFVVALLFCCGLVSGQHFHSVRCPQSVGKYPFDEQKFSGDWYSVANAFRPNEFSGKFVCDKIHVTAETVGNVTKTHFDVLIKKADGTEQNVEGRGRAFKPEVASTTSMSFRFAKDDIWHDVIKYSIIASDYDTYALVHGCKEHYDAETDEFYTVIFNHIWSRSKTLDEGVMKTLKSVFSSFEVFEDEWIDVNNYAC</sequence>
<dbReference type="PANTHER" id="PTHR10612:SF34">
    <property type="entry name" value="APOLIPOPROTEIN D"/>
    <property type="match status" value="1"/>
</dbReference>
<evidence type="ECO:0000259" key="3">
    <source>
        <dbReference type="Pfam" id="PF00061"/>
    </source>
</evidence>
<dbReference type="GO" id="GO:0006629">
    <property type="term" value="P:lipid metabolic process"/>
    <property type="evidence" value="ECO:0007669"/>
    <property type="project" value="TreeGrafter"/>
</dbReference>
<dbReference type="PANTHER" id="PTHR10612">
    <property type="entry name" value="APOLIPOPROTEIN D"/>
    <property type="match status" value="1"/>
</dbReference>
<dbReference type="GO" id="GO:0005737">
    <property type="term" value="C:cytoplasm"/>
    <property type="evidence" value="ECO:0007669"/>
    <property type="project" value="TreeGrafter"/>
</dbReference>
<organism evidence="4 5">
    <name type="scientific">Coptotermes formosanus</name>
    <name type="common">Formosan subterranean termite</name>
    <dbReference type="NCBI Taxonomy" id="36987"/>
    <lineage>
        <taxon>Eukaryota</taxon>
        <taxon>Metazoa</taxon>
        <taxon>Ecdysozoa</taxon>
        <taxon>Arthropoda</taxon>
        <taxon>Hexapoda</taxon>
        <taxon>Insecta</taxon>
        <taxon>Pterygota</taxon>
        <taxon>Neoptera</taxon>
        <taxon>Polyneoptera</taxon>
        <taxon>Dictyoptera</taxon>
        <taxon>Blattodea</taxon>
        <taxon>Blattoidea</taxon>
        <taxon>Termitoidae</taxon>
        <taxon>Rhinotermitidae</taxon>
        <taxon>Coptotermes</taxon>
    </lineage>
</organism>
<reference evidence="5" key="1">
    <citation type="submission" date="2020-01" db="EMBL/GenBank/DDBJ databases">
        <title>Draft genome sequence of the Termite Coptotermes fromosanus.</title>
        <authorList>
            <person name="Itakura S."/>
            <person name="Yosikawa Y."/>
            <person name="Umezawa K."/>
        </authorList>
    </citation>
    <scope>NUCLEOTIDE SEQUENCE [LARGE SCALE GENOMIC DNA]</scope>
</reference>
<dbReference type="OrthoDB" id="565904at2759"/>
<dbReference type="InterPro" id="IPR000566">
    <property type="entry name" value="Lipocln_cytosolic_FA-bd_dom"/>
</dbReference>
<evidence type="ECO:0000256" key="2">
    <source>
        <dbReference type="SAM" id="SignalP"/>
    </source>
</evidence>
<feature type="domain" description="Lipocalin/cytosolic fatty-acid binding" evidence="3">
    <location>
        <begin position="42"/>
        <end position="188"/>
    </location>
</feature>
<comment type="similarity">
    <text evidence="1">Belongs to the calycin superfamily. Lipocalin family.</text>
</comment>
<evidence type="ECO:0000313" key="5">
    <source>
        <dbReference type="Proteomes" id="UP000502823"/>
    </source>
</evidence>
<protein>
    <recommendedName>
        <fullName evidence="3">Lipocalin/cytosolic fatty-acid binding domain-containing protein</fullName>
    </recommendedName>
</protein>
<name>A0A6L2PVP1_COPFO</name>
<dbReference type="GO" id="GO:0000302">
    <property type="term" value="P:response to reactive oxygen species"/>
    <property type="evidence" value="ECO:0007669"/>
    <property type="project" value="TreeGrafter"/>
</dbReference>
<evidence type="ECO:0000313" key="4">
    <source>
        <dbReference type="EMBL" id="GFG34708.1"/>
    </source>
</evidence>
<dbReference type="Pfam" id="PF00061">
    <property type="entry name" value="Lipocalin"/>
    <property type="match status" value="1"/>
</dbReference>
<comment type="caution">
    <text evidence="4">The sequence shown here is derived from an EMBL/GenBank/DDBJ whole genome shotgun (WGS) entry which is preliminary data.</text>
</comment>